<reference evidence="7" key="1">
    <citation type="journal article" date="2019" name="Int. J. Syst. Evol. Microbiol.">
        <title>The Global Catalogue of Microorganisms (GCM) 10K type strain sequencing project: providing services to taxonomists for standard genome sequencing and annotation.</title>
        <authorList>
            <consortium name="The Broad Institute Genomics Platform"/>
            <consortium name="The Broad Institute Genome Sequencing Center for Infectious Disease"/>
            <person name="Wu L."/>
            <person name="Ma J."/>
        </authorList>
    </citation>
    <scope>NUCLEOTIDE SEQUENCE [LARGE SCALE GENOMIC DNA]</scope>
    <source>
        <strain evidence="7">JCM 18959</strain>
    </source>
</reference>
<comment type="subcellular location">
    <subcellularLocation>
        <location evidence="1">Golgi apparatus membrane</location>
        <topology evidence="1">Peripheral membrane protein</topology>
        <orientation evidence="1">Cytoplasmic side</orientation>
    </subcellularLocation>
</comment>
<keyword evidence="3" id="KW-0446">Lipid-binding</keyword>
<dbReference type="EMBL" id="BAABKZ010000005">
    <property type="protein sequence ID" value="GAA5100383.1"/>
    <property type="molecule type" value="Genomic_DNA"/>
</dbReference>
<evidence type="ECO:0000256" key="4">
    <source>
        <dbReference type="ARBA" id="ARBA00023136"/>
    </source>
</evidence>
<evidence type="ECO:0000313" key="6">
    <source>
        <dbReference type="EMBL" id="GAA5100383.1"/>
    </source>
</evidence>
<evidence type="ECO:0008006" key="8">
    <source>
        <dbReference type="Google" id="ProtNLM"/>
    </source>
</evidence>
<name>A0ABP9MQW6_9MICO</name>
<dbReference type="InterPro" id="IPR008628">
    <property type="entry name" value="GPP34-like"/>
</dbReference>
<proteinExistence type="predicted"/>
<keyword evidence="7" id="KW-1185">Reference proteome</keyword>
<evidence type="ECO:0000256" key="1">
    <source>
        <dbReference type="ARBA" id="ARBA00004255"/>
    </source>
</evidence>
<evidence type="ECO:0000256" key="5">
    <source>
        <dbReference type="SAM" id="MobiDB-lite"/>
    </source>
</evidence>
<feature type="region of interest" description="Disordered" evidence="5">
    <location>
        <begin position="1"/>
        <end position="23"/>
    </location>
</feature>
<dbReference type="Proteomes" id="UP001501407">
    <property type="component" value="Unassembled WGS sequence"/>
</dbReference>
<evidence type="ECO:0000313" key="7">
    <source>
        <dbReference type="Proteomes" id="UP001501407"/>
    </source>
</evidence>
<feature type="compositionally biased region" description="Polar residues" evidence="5">
    <location>
        <begin position="1"/>
        <end position="18"/>
    </location>
</feature>
<dbReference type="InterPro" id="IPR038261">
    <property type="entry name" value="GPP34-like_sf"/>
</dbReference>
<sequence>MSNDDPSKQPQDPASISAESDPAPGGALLAEDLLLMLFQPDSGTFSGENTLFYVLGGAVLAELAEHGDVEVGGTGMGGAVVRARETPPADDVLRAAWNYIAEKPRNVQTVLAAVGPPLRQPVLDRLIARGDLRRESRKMLGFLPSTVLQQVSERRNELVAEARAVLVDGAEPDPRTAALVALISASGSLPTLHREIPWTTPVIARAKHFERGEWGAEAAAAAITRTTTAVITNAIVAAAVLPRS</sequence>
<dbReference type="Gene3D" id="1.10.3630.10">
    <property type="entry name" value="yeast vps74-n-term truncation variant domain like"/>
    <property type="match status" value="1"/>
</dbReference>
<dbReference type="Pfam" id="PF05719">
    <property type="entry name" value="GPP34"/>
    <property type="match status" value="1"/>
</dbReference>
<dbReference type="RefSeq" id="WP_194415101.1">
    <property type="nucleotide sequence ID" value="NZ_BAABKZ010000005.1"/>
</dbReference>
<organism evidence="6 7">
    <name type="scientific">Microbacterium yannicii</name>
    <dbReference type="NCBI Taxonomy" id="671622"/>
    <lineage>
        <taxon>Bacteria</taxon>
        <taxon>Bacillati</taxon>
        <taxon>Actinomycetota</taxon>
        <taxon>Actinomycetes</taxon>
        <taxon>Micrococcales</taxon>
        <taxon>Microbacteriaceae</taxon>
        <taxon>Microbacterium</taxon>
    </lineage>
</organism>
<protein>
    <recommendedName>
        <fullName evidence="8">GPP34 family phosphoprotein</fullName>
    </recommendedName>
</protein>
<gene>
    <name evidence="6" type="ORF">GCM10025760_37640</name>
</gene>
<accession>A0ABP9MQW6</accession>
<evidence type="ECO:0000256" key="3">
    <source>
        <dbReference type="ARBA" id="ARBA00023121"/>
    </source>
</evidence>
<keyword evidence="2" id="KW-0333">Golgi apparatus</keyword>
<evidence type="ECO:0000256" key="2">
    <source>
        <dbReference type="ARBA" id="ARBA00023034"/>
    </source>
</evidence>
<keyword evidence="4" id="KW-0472">Membrane</keyword>
<comment type="caution">
    <text evidence="6">The sequence shown here is derived from an EMBL/GenBank/DDBJ whole genome shotgun (WGS) entry which is preliminary data.</text>
</comment>